<proteinExistence type="inferred from homology"/>
<keyword evidence="2 5" id="KW-0813">Transport</keyword>
<keyword evidence="6" id="KW-0175">Coiled coil</keyword>
<name>A0ABY9JU51_9BACI</name>
<feature type="signal peptide" evidence="7">
    <location>
        <begin position="1"/>
        <end position="21"/>
    </location>
</feature>
<dbReference type="PRINTS" id="PR00691">
    <property type="entry name" value="ADHESINB"/>
</dbReference>
<evidence type="ECO:0000256" key="4">
    <source>
        <dbReference type="ARBA" id="ARBA00022729"/>
    </source>
</evidence>
<dbReference type="Gene3D" id="3.40.50.1980">
    <property type="entry name" value="Nitrogenase molybdenum iron protein domain"/>
    <property type="match status" value="2"/>
</dbReference>
<gene>
    <name evidence="8" type="ORF">LC087_09455</name>
</gene>
<dbReference type="SUPFAM" id="SSF53807">
    <property type="entry name" value="Helical backbone' metal receptor"/>
    <property type="match status" value="1"/>
</dbReference>
<dbReference type="PRINTS" id="PR00690">
    <property type="entry name" value="ADHESNFAMILY"/>
</dbReference>
<evidence type="ECO:0000313" key="9">
    <source>
        <dbReference type="Proteomes" id="UP001197974"/>
    </source>
</evidence>
<reference evidence="8 9" key="1">
    <citation type="submission" date="2023-06" db="EMBL/GenBank/DDBJ databases">
        <title>Five Gram-positive bacteria isolated from mangrove sediments in Shenzhen, Guangdong, China.</title>
        <authorList>
            <person name="Yu S."/>
            <person name="Zheng W."/>
            <person name="Huang Y."/>
        </authorList>
    </citation>
    <scope>NUCLEOTIDE SEQUENCE [LARGE SCALE GENOMIC DNA]</scope>
    <source>
        <strain evidence="8 9">SaN35-3</strain>
    </source>
</reference>
<keyword evidence="3" id="KW-0479">Metal-binding</keyword>
<evidence type="ECO:0000256" key="2">
    <source>
        <dbReference type="ARBA" id="ARBA00022448"/>
    </source>
</evidence>
<dbReference type="PANTHER" id="PTHR42953">
    <property type="entry name" value="HIGH-AFFINITY ZINC UPTAKE SYSTEM PROTEIN ZNUA-RELATED"/>
    <property type="match status" value="1"/>
</dbReference>
<organism evidence="8 9">
    <name type="scientific">Bacillus carboniphilus</name>
    <dbReference type="NCBI Taxonomy" id="86663"/>
    <lineage>
        <taxon>Bacteria</taxon>
        <taxon>Bacillati</taxon>
        <taxon>Bacillota</taxon>
        <taxon>Bacilli</taxon>
        <taxon>Bacillales</taxon>
        <taxon>Bacillaceae</taxon>
        <taxon>Bacillus</taxon>
    </lineage>
</organism>
<evidence type="ECO:0000256" key="5">
    <source>
        <dbReference type="RuleBase" id="RU003512"/>
    </source>
</evidence>
<comment type="similarity">
    <text evidence="5">Belongs to the bacterial solute-binding protein 9 family.</text>
</comment>
<dbReference type="Proteomes" id="UP001197974">
    <property type="component" value="Chromosome"/>
</dbReference>
<sequence length="309" mass="33975">MKKWMLSVISLLILFIISACGTEEASNGNSEGKVKVTTTIAQIGDIVKNVGGDHVEVESLMGPGTDPHLYQASQGDIKKLNNAEVIFYNGLHLEGKMGEVLEKMSENKPTVAVADAIPEDELIQDPANPNAHDPHVWFNIELWKYAVDAVAEQLIESDKENEEDYLANADSYKKQLDTLLAESKKKVEEIPEDSRVLVTAHDAFAYFGEQFEFEVLGLQGLSTDSEYGLKDVQNLVNTLTERQIKAVFIESSINPGNLDPVVEGAKEKGHEVSIGGELFSDAMGEEGTEEGTYIGMYKHNINTIVDSLK</sequence>
<evidence type="ECO:0000256" key="3">
    <source>
        <dbReference type="ARBA" id="ARBA00022723"/>
    </source>
</evidence>
<keyword evidence="4 7" id="KW-0732">Signal</keyword>
<evidence type="ECO:0000313" key="8">
    <source>
        <dbReference type="EMBL" id="WLR41195.1"/>
    </source>
</evidence>
<dbReference type="Pfam" id="PF01297">
    <property type="entry name" value="ZnuA"/>
    <property type="match status" value="1"/>
</dbReference>
<accession>A0ABY9JU51</accession>
<dbReference type="EMBL" id="CP129013">
    <property type="protein sequence ID" value="WLR41195.1"/>
    <property type="molecule type" value="Genomic_DNA"/>
</dbReference>
<feature type="chain" id="PRO_5045859342" evidence="7">
    <location>
        <begin position="22"/>
        <end position="309"/>
    </location>
</feature>
<dbReference type="RefSeq" id="WP_226539082.1">
    <property type="nucleotide sequence ID" value="NZ_CP129013.1"/>
</dbReference>
<dbReference type="PANTHER" id="PTHR42953:SF1">
    <property type="entry name" value="METAL-BINDING PROTEIN HI_0362-RELATED"/>
    <property type="match status" value="1"/>
</dbReference>
<dbReference type="InterPro" id="IPR006129">
    <property type="entry name" value="AdhesinB"/>
</dbReference>
<evidence type="ECO:0000256" key="1">
    <source>
        <dbReference type="ARBA" id="ARBA00004196"/>
    </source>
</evidence>
<evidence type="ECO:0000256" key="6">
    <source>
        <dbReference type="SAM" id="Coils"/>
    </source>
</evidence>
<dbReference type="InterPro" id="IPR006128">
    <property type="entry name" value="Lipoprotein_PsaA-like"/>
</dbReference>
<keyword evidence="9" id="KW-1185">Reference proteome</keyword>
<feature type="coiled-coil region" evidence="6">
    <location>
        <begin position="162"/>
        <end position="189"/>
    </location>
</feature>
<comment type="subcellular location">
    <subcellularLocation>
        <location evidence="1">Cell envelope</location>
    </subcellularLocation>
</comment>
<dbReference type="PROSITE" id="PS51257">
    <property type="entry name" value="PROKAR_LIPOPROTEIN"/>
    <property type="match status" value="1"/>
</dbReference>
<dbReference type="InterPro" id="IPR050492">
    <property type="entry name" value="Bact_metal-bind_prot9"/>
</dbReference>
<dbReference type="InterPro" id="IPR006127">
    <property type="entry name" value="ZnuA-like"/>
</dbReference>
<evidence type="ECO:0000256" key="7">
    <source>
        <dbReference type="SAM" id="SignalP"/>
    </source>
</evidence>
<protein>
    <submittedName>
        <fullName evidence="8">Zinc ABC transporter substrate-binding protein</fullName>
    </submittedName>
</protein>